<feature type="compositionally biased region" description="Low complexity" evidence="1">
    <location>
        <begin position="336"/>
        <end position="363"/>
    </location>
</feature>
<dbReference type="GO" id="GO:0003700">
    <property type="term" value="F:DNA-binding transcription factor activity"/>
    <property type="evidence" value="ECO:0007669"/>
    <property type="project" value="InterPro"/>
</dbReference>
<dbReference type="GO" id="GO:0005634">
    <property type="term" value="C:nucleus"/>
    <property type="evidence" value="ECO:0007669"/>
    <property type="project" value="UniProtKB-ARBA"/>
</dbReference>
<feature type="region of interest" description="Disordered" evidence="1">
    <location>
        <begin position="168"/>
        <end position="198"/>
    </location>
</feature>
<feature type="region of interest" description="Disordered" evidence="1">
    <location>
        <begin position="314"/>
        <end position="363"/>
    </location>
</feature>
<protein>
    <recommendedName>
        <fullName evidence="4">BZIP domain-containing protein</fullName>
    </recommendedName>
</protein>
<feature type="region of interest" description="Disordered" evidence="1">
    <location>
        <begin position="39"/>
        <end position="70"/>
    </location>
</feature>
<accession>A0A8X7QVS5</accession>
<dbReference type="PANTHER" id="PTHR46835:SF6">
    <property type="entry name" value="BZIP DOMAIN-CONTAINING PROTEIN"/>
    <property type="match status" value="1"/>
</dbReference>
<dbReference type="Proteomes" id="UP000886595">
    <property type="component" value="Unassembled WGS sequence"/>
</dbReference>
<dbReference type="PANTHER" id="PTHR46835">
    <property type="entry name" value="BASIC-LEUCINE ZIPPER (BZIP) TRANSCRIPTION FACTOR FAMILY PROTEIN-RELATED"/>
    <property type="match status" value="1"/>
</dbReference>
<evidence type="ECO:0000256" key="1">
    <source>
        <dbReference type="SAM" id="MobiDB-lite"/>
    </source>
</evidence>
<reference evidence="2 3" key="1">
    <citation type="submission" date="2020-02" db="EMBL/GenBank/DDBJ databases">
        <authorList>
            <person name="Ma Q."/>
            <person name="Huang Y."/>
            <person name="Song X."/>
            <person name="Pei D."/>
        </authorList>
    </citation>
    <scope>NUCLEOTIDE SEQUENCE [LARGE SCALE GENOMIC DNA]</scope>
    <source>
        <strain evidence="2">Sxm20200214</strain>
        <tissue evidence="2">Leaf</tissue>
    </source>
</reference>
<proteinExistence type="predicted"/>
<organism evidence="2 3">
    <name type="scientific">Brassica carinata</name>
    <name type="common">Ethiopian mustard</name>
    <name type="synonym">Abyssinian cabbage</name>
    <dbReference type="NCBI Taxonomy" id="52824"/>
    <lineage>
        <taxon>Eukaryota</taxon>
        <taxon>Viridiplantae</taxon>
        <taxon>Streptophyta</taxon>
        <taxon>Embryophyta</taxon>
        <taxon>Tracheophyta</taxon>
        <taxon>Spermatophyta</taxon>
        <taxon>Magnoliopsida</taxon>
        <taxon>eudicotyledons</taxon>
        <taxon>Gunneridae</taxon>
        <taxon>Pentapetalae</taxon>
        <taxon>rosids</taxon>
        <taxon>malvids</taxon>
        <taxon>Brassicales</taxon>
        <taxon>Brassicaceae</taxon>
        <taxon>Brassiceae</taxon>
        <taxon>Brassica</taxon>
    </lineage>
</organism>
<sequence length="363" mass="41030">MASSKGTQSVKDLMHPGKNALLPPKIPFPTVSAPYSEYIPLGSRHHGHKLNDEKPHHHHHHQRTSSESDLVEEPPFWLDDLLNEPESPVRKCGHRRSSSDSYAYLDMANAKNISLTLQNDFSYRNTGSSTQRGGVHELDWNQNAQGAAFYSDSNFLKQTNRQRDSLVVASGPRPSWQPFTRESVGGKHMGSSSYMPQEAPETKNYAKTLSHDAKKFSPEQKLQCSAGDLQFAQRSRVRKLQYISELERTVQALQAEGSKVSADLDFLNQRNLILSMENKALKQRLESIAQEKLIKQMEQELLEKEIGRLRALYQQQQQTQQPPASHKRASSKDLDSQFSSLSLNSKDSNSSRDSVSVTSQFHF</sequence>
<evidence type="ECO:0000313" key="3">
    <source>
        <dbReference type="Proteomes" id="UP000886595"/>
    </source>
</evidence>
<comment type="caution">
    <text evidence="2">The sequence shown here is derived from an EMBL/GenBank/DDBJ whole genome shotgun (WGS) entry which is preliminary data.</text>
</comment>
<dbReference type="EMBL" id="JAAMPC010000012">
    <property type="protein sequence ID" value="KAG2277031.1"/>
    <property type="molecule type" value="Genomic_DNA"/>
</dbReference>
<keyword evidence="3" id="KW-1185">Reference proteome</keyword>
<feature type="compositionally biased region" description="Polar residues" evidence="1">
    <location>
        <begin position="1"/>
        <end position="10"/>
    </location>
</feature>
<dbReference type="InterPro" id="IPR046347">
    <property type="entry name" value="bZIP_sf"/>
</dbReference>
<dbReference type="InterPro" id="IPR044759">
    <property type="entry name" value="bZIP_RF2"/>
</dbReference>
<feature type="region of interest" description="Disordered" evidence="1">
    <location>
        <begin position="1"/>
        <end position="25"/>
    </location>
</feature>
<gene>
    <name evidence="2" type="ORF">Bca52824_059586</name>
</gene>
<name>A0A8X7QVS5_BRACI</name>
<dbReference type="OrthoDB" id="1878267at2759"/>
<evidence type="ECO:0008006" key="4">
    <source>
        <dbReference type="Google" id="ProtNLM"/>
    </source>
</evidence>
<dbReference type="SUPFAM" id="SSF57959">
    <property type="entry name" value="Leucine zipper domain"/>
    <property type="match status" value="1"/>
</dbReference>
<dbReference type="AlphaFoldDB" id="A0A8X7QVS5"/>
<evidence type="ECO:0000313" key="2">
    <source>
        <dbReference type="EMBL" id="KAG2277031.1"/>
    </source>
</evidence>
<dbReference type="InterPro" id="IPR044797">
    <property type="entry name" value="At4g06598-like"/>
</dbReference>
<dbReference type="CDD" id="cd14703">
    <property type="entry name" value="bZIP_plant_RF2"/>
    <property type="match status" value="1"/>
</dbReference>